<dbReference type="EMBL" id="OR887735">
    <property type="protein sequence ID" value="WZH56812.1"/>
    <property type="molecule type" value="Genomic_RNA"/>
</dbReference>
<protein>
    <submittedName>
        <fullName evidence="3">Uncharacterized protein</fullName>
    </submittedName>
</protein>
<dbReference type="EMBL" id="OR887736">
    <property type="protein sequence ID" value="WZH56822.1"/>
    <property type="molecule type" value="Genomic_RNA"/>
</dbReference>
<accession>A0AAU6RX49</accession>
<sequence>MESQVEIRDFKGSEDGKNIVFAITLFFGENFNVYYISNNKNFDGELKIITELKDHSYFLQLLQFFPFIKDKW</sequence>
<evidence type="ECO:0000313" key="3">
    <source>
        <dbReference type="EMBL" id="WZH56832.1"/>
    </source>
</evidence>
<gene>
    <name evidence="3" type="primary">ORF4</name>
</gene>
<dbReference type="EMBL" id="OR887737">
    <property type="protein sequence ID" value="WZH56832.1"/>
    <property type="molecule type" value="Genomic_RNA"/>
</dbReference>
<name>A0AAU6RX49_9CLOS</name>
<evidence type="ECO:0000313" key="2">
    <source>
        <dbReference type="EMBL" id="WZH56822.1"/>
    </source>
</evidence>
<evidence type="ECO:0000313" key="1">
    <source>
        <dbReference type="EMBL" id="WZH56812.1"/>
    </source>
</evidence>
<reference evidence="3" key="1">
    <citation type="submission" date="2023-11" db="EMBL/GenBank/DDBJ databases">
        <authorList>
            <person name="Fontdevila Pareta N."/>
            <person name="Massart S."/>
            <person name="Lateur M."/>
            <person name="Steyer S."/>
        </authorList>
    </citation>
    <scope>NUCLEOTIDE SEQUENCE</scope>
    <source>
        <strain evidence="1">224-BE</strain>
        <strain evidence="2">621-BE</strain>
        <strain evidence="3">626-BE</strain>
    </source>
</reference>
<proteinExistence type="predicted"/>
<organism evidence="3">
    <name type="scientific">Pyrus virus A</name>
    <dbReference type="NCBI Taxonomy" id="3139198"/>
    <lineage>
        <taxon>Viruses</taxon>
        <taxon>Riboviria</taxon>
        <taxon>Orthornavirae</taxon>
        <taxon>Kitrinoviricota</taxon>
        <taxon>Alsuviricetes</taxon>
        <taxon>Martellivirales</taxon>
        <taxon>Closteroviridae</taxon>
        <taxon>Velarivirus</taxon>
        <taxon>Velarivirus gembloutense</taxon>
    </lineage>
</organism>